<reference evidence="2" key="1">
    <citation type="submission" date="2020-11" db="EMBL/GenBank/DDBJ databases">
        <authorList>
            <consortium name="DOE Joint Genome Institute"/>
            <person name="Ahrendt S."/>
            <person name="Riley R."/>
            <person name="Andreopoulos W."/>
            <person name="Labutti K."/>
            <person name="Pangilinan J."/>
            <person name="Ruiz-Duenas F.J."/>
            <person name="Barrasa J.M."/>
            <person name="Sanchez-Garcia M."/>
            <person name="Camarero S."/>
            <person name="Miyauchi S."/>
            <person name="Serrano A."/>
            <person name="Linde D."/>
            <person name="Babiker R."/>
            <person name="Drula E."/>
            <person name="Ayuso-Fernandez I."/>
            <person name="Pacheco R."/>
            <person name="Padilla G."/>
            <person name="Ferreira P."/>
            <person name="Barriuso J."/>
            <person name="Kellner H."/>
            <person name="Castanera R."/>
            <person name="Alfaro M."/>
            <person name="Ramirez L."/>
            <person name="Pisabarro A.G."/>
            <person name="Kuo A."/>
            <person name="Tritt A."/>
            <person name="Lipzen A."/>
            <person name="He G."/>
            <person name="Yan M."/>
            <person name="Ng V."/>
            <person name="Cullen D."/>
            <person name="Martin F."/>
            <person name="Rosso M.-N."/>
            <person name="Henrissat B."/>
            <person name="Hibbett D."/>
            <person name="Martinez A.T."/>
            <person name="Grigoriev I.V."/>
        </authorList>
    </citation>
    <scope>NUCLEOTIDE SEQUENCE</scope>
    <source>
        <strain evidence="2">CBS 506.95</strain>
    </source>
</reference>
<evidence type="ECO:0000256" key="1">
    <source>
        <dbReference type="SAM" id="MobiDB-lite"/>
    </source>
</evidence>
<protein>
    <recommendedName>
        <fullName evidence="4">Protein byr4</fullName>
    </recommendedName>
</protein>
<evidence type="ECO:0008006" key="4">
    <source>
        <dbReference type="Google" id="ProtNLM"/>
    </source>
</evidence>
<name>A0A9P6JPM2_9AGAR</name>
<dbReference type="GO" id="GO:0005096">
    <property type="term" value="F:GTPase activator activity"/>
    <property type="evidence" value="ECO:0007669"/>
    <property type="project" value="InterPro"/>
</dbReference>
<feature type="region of interest" description="Disordered" evidence="1">
    <location>
        <begin position="280"/>
        <end position="521"/>
    </location>
</feature>
<dbReference type="OrthoDB" id="19159at2759"/>
<feature type="compositionally biased region" description="Basic and acidic residues" evidence="1">
    <location>
        <begin position="592"/>
        <end position="603"/>
    </location>
</feature>
<keyword evidence="3" id="KW-1185">Reference proteome</keyword>
<dbReference type="InterPro" id="IPR034586">
    <property type="entry name" value="Bfa1/Byr4"/>
</dbReference>
<dbReference type="PANTHER" id="PTHR35140:SF1">
    <property type="entry name" value="MITOTIC CHECK POINT PROTEIN BFA1"/>
    <property type="match status" value="1"/>
</dbReference>
<dbReference type="GO" id="GO:0001100">
    <property type="term" value="P:negative regulation of exit from mitosis"/>
    <property type="evidence" value="ECO:0007669"/>
    <property type="project" value="InterPro"/>
</dbReference>
<dbReference type="AlphaFoldDB" id="A0A9P6JPM2"/>
<dbReference type="Proteomes" id="UP000807306">
    <property type="component" value="Unassembled WGS sequence"/>
</dbReference>
<dbReference type="GO" id="GO:1990334">
    <property type="term" value="C:Bfa1-Bub2 complex"/>
    <property type="evidence" value="ECO:0007669"/>
    <property type="project" value="InterPro"/>
</dbReference>
<evidence type="ECO:0000313" key="3">
    <source>
        <dbReference type="Proteomes" id="UP000807306"/>
    </source>
</evidence>
<feature type="compositionally biased region" description="Low complexity" evidence="1">
    <location>
        <begin position="181"/>
        <end position="194"/>
    </location>
</feature>
<feature type="compositionally biased region" description="Acidic residues" evidence="1">
    <location>
        <begin position="198"/>
        <end position="208"/>
    </location>
</feature>
<accession>A0A9P6JPM2</accession>
<dbReference type="EMBL" id="MU157858">
    <property type="protein sequence ID" value="KAF9527839.1"/>
    <property type="molecule type" value="Genomic_DNA"/>
</dbReference>
<dbReference type="PANTHER" id="PTHR35140">
    <property type="entry name" value="MITOTIC CHECK POINT PROTEIN BFA1"/>
    <property type="match status" value="1"/>
</dbReference>
<sequence>MNTILAPTLILPREEWPDADFDLPEGVPLHAHTDKDDEADWDLEMDLGKTGGAKAKAVMDGLAARSEMAASFASSSTSGSSMINIRPPIHVSDTEDDDEGVSTIKASNIPTITKRSAVKPTIEPLEEDFEDAFSLPTDLTQLSLAPLSLNHKGSKNSLEWGEKDNSSSSQSSDTYSTLGFAEASSSSNSTSSASLPDTETEEDEDELEGLVLPTALFESGHSARQLKKILDTKKHAHPSSISTKPSKPDPEDDFEMGLVINDDVELSPSRLLFNAQHTARHFNRSSSAPLHRPSSLRPPSRSSLVRSKSPSIPPTSSAKQLQKIRLSPSPPLRPPSRSQTFQPLVTPASSASGSSNLLAPKPGSLRGQKSHSGLKPPSPPSSKKLSRKASLSSLMETSYTHAQASSSKLPPPPPPPLPPSEARVARYEVATAASRAKSHKNSTSRMHDFKVPPTRPSTPSSNPAALRLTMPTQSRLKSRPALSQVFGSSNPATPINPESAPPRAVSPLPVRPPSSSSLRAPTISRSVTQPVPTAVGPKLLRRPKKQKTYGDGTELDGFDDLPTDWDKEVRYRVQPKGYGNRIPGATYASKVASEKDRSGDKGTIRRKGKREGSTSNELVPPHTPLTNTLRRTTTKIDFRTSPGVETSPKRKKRDVSSPLGGKRKPTLIRNLGGANAPKVVGEMKWNPQTLRWEGNDQVLRDFDAAVGSSTRPALITHLTGSVMGSPHGSFAAGARIVGNMVFDPQKMCWISTLAPEHDEPDVFANLADDEEDWDGKGATIRGAVPRVSDASSVGTAMSSNGDSHGREGSTSPAPSLHSRTISESGSDRGSRASMVVGDIDDAFIASCRQAEDRHKVEMKGWKSSSSRREVPSLSVDRSWLYEIRALATRKY</sequence>
<feature type="region of interest" description="Disordered" evidence="1">
    <location>
        <begin position="582"/>
        <end position="672"/>
    </location>
</feature>
<feature type="compositionally biased region" description="Pro residues" evidence="1">
    <location>
        <begin position="409"/>
        <end position="419"/>
    </location>
</feature>
<comment type="caution">
    <text evidence="2">The sequence shown here is derived from an EMBL/GenBank/DDBJ whole genome shotgun (WGS) entry which is preliminary data.</text>
</comment>
<evidence type="ECO:0000313" key="2">
    <source>
        <dbReference type="EMBL" id="KAF9527839.1"/>
    </source>
</evidence>
<gene>
    <name evidence="2" type="ORF">CPB83DRAFT_379411</name>
</gene>
<feature type="region of interest" description="Disordered" evidence="1">
    <location>
        <begin position="151"/>
        <end position="255"/>
    </location>
</feature>
<feature type="compositionally biased region" description="Low complexity" evidence="1">
    <location>
        <begin position="284"/>
        <end position="310"/>
    </location>
</feature>
<feature type="region of interest" description="Disordered" evidence="1">
    <location>
        <begin position="774"/>
        <end position="832"/>
    </location>
</feature>
<organism evidence="2 3">
    <name type="scientific">Crepidotus variabilis</name>
    <dbReference type="NCBI Taxonomy" id="179855"/>
    <lineage>
        <taxon>Eukaryota</taxon>
        <taxon>Fungi</taxon>
        <taxon>Dikarya</taxon>
        <taxon>Basidiomycota</taxon>
        <taxon>Agaricomycotina</taxon>
        <taxon>Agaricomycetes</taxon>
        <taxon>Agaricomycetidae</taxon>
        <taxon>Agaricales</taxon>
        <taxon>Agaricineae</taxon>
        <taxon>Crepidotaceae</taxon>
        <taxon>Crepidotus</taxon>
    </lineage>
</organism>
<feature type="compositionally biased region" description="Low complexity" evidence="1">
    <location>
        <begin position="501"/>
        <end position="521"/>
    </location>
</feature>
<feature type="compositionally biased region" description="Polar residues" evidence="1">
    <location>
        <begin position="395"/>
        <end position="408"/>
    </location>
</feature>
<dbReference type="GO" id="GO:0044732">
    <property type="term" value="C:mitotic spindle pole body"/>
    <property type="evidence" value="ECO:0007669"/>
    <property type="project" value="TreeGrafter"/>
</dbReference>
<proteinExistence type="predicted"/>
<feature type="compositionally biased region" description="Polar residues" evidence="1">
    <location>
        <begin position="789"/>
        <end position="824"/>
    </location>
</feature>